<gene>
    <name evidence="1" type="ORF">Rmf_40120</name>
</gene>
<evidence type="ECO:0000313" key="2">
    <source>
        <dbReference type="Proteomes" id="UP000831327"/>
    </source>
</evidence>
<protein>
    <submittedName>
        <fullName evidence="1">Uncharacterized protein</fullName>
    </submittedName>
</protein>
<accession>A0ABM7Y7X7</accession>
<reference evidence="1 2" key="1">
    <citation type="journal article" date="2016" name="Microbes Environ.">
        <title>Phylogenetically diverse aerobic anoxygenic phototrophic bacteria isolated from epilithic biofilms in Tama river, Japan.</title>
        <authorList>
            <person name="Hirose S."/>
            <person name="Matsuura K."/>
            <person name="Haruta S."/>
        </authorList>
    </citation>
    <scope>NUCLEOTIDE SEQUENCE [LARGE SCALE GENOMIC DNA]</scope>
    <source>
        <strain evidence="1 2">S08</strain>
    </source>
</reference>
<name>A0ABM7Y7X7_9PROT</name>
<sequence length="296" mass="31197">MNLHARSVADLATLADVLRDLLTQPRQCIVRGEPIDAARTMGVRRLVHPDAETGEAPTLGEIARRWVAVDLDSVALPPGTDPRDLAACAGAVRCVLPPAFRGAAAIVTATASHGIKPGARLRWWAWLSRPTTGDELKAWFMGCPVDFSVFGAAQPIYTAAPLFLGRADPLPARLALVPGDRGVVEVPGVILHPRPAPASPAATQGLAFLRCASRGAPAMRFAALLQVVRGAAEGERHPKLLWAALKAHELVQDGSISDASARDALVNAAMDAGGIDRRNAEKTAEYGLKHGPRGDA</sequence>
<keyword evidence="2" id="KW-1185">Reference proteome</keyword>
<evidence type="ECO:0000313" key="1">
    <source>
        <dbReference type="EMBL" id="BDG74083.1"/>
    </source>
</evidence>
<organism evidence="1 2">
    <name type="scientific">Roseomonas fluvialis</name>
    <dbReference type="NCBI Taxonomy" id="1750527"/>
    <lineage>
        <taxon>Bacteria</taxon>
        <taxon>Pseudomonadati</taxon>
        <taxon>Pseudomonadota</taxon>
        <taxon>Alphaproteobacteria</taxon>
        <taxon>Acetobacterales</taxon>
        <taxon>Roseomonadaceae</taxon>
        <taxon>Roseomonas</taxon>
    </lineage>
</organism>
<dbReference type="EMBL" id="AP025637">
    <property type="protein sequence ID" value="BDG74083.1"/>
    <property type="molecule type" value="Genomic_DNA"/>
</dbReference>
<proteinExistence type="predicted"/>
<dbReference type="Proteomes" id="UP000831327">
    <property type="component" value="Chromosome"/>
</dbReference>